<dbReference type="PROSITE" id="PS51898">
    <property type="entry name" value="TYR_RECOMBINASE"/>
    <property type="match status" value="1"/>
</dbReference>
<dbReference type="Proteomes" id="UP001519363">
    <property type="component" value="Unassembled WGS sequence"/>
</dbReference>
<evidence type="ECO:0000313" key="4">
    <source>
        <dbReference type="EMBL" id="MBP2474022.1"/>
    </source>
</evidence>
<proteinExistence type="predicted"/>
<dbReference type="InterPro" id="IPR010998">
    <property type="entry name" value="Integrase_recombinase_N"/>
</dbReference>
<evidence type="ECO:0000313" key="5">
    <source>
        <dbReference type="Proteomes" id="UP001519363"/>
    </source>
</evidence>
<dbReference type="InterPro" id="IPR011010">
    <property type="entry name" value="DNA_brk_join_enz"/>
</dbReference>
<evidence type="ECO:0000256" key="1">
    <source>
        <dbReference type="ARBA" id="ARBA00023125"/>
    </source>
</evidence>
<gene>
    <name evidence="4" type="ORF">JOF53_002894</name>
</gene>
<keyword evidence="5" id="KW-1185">Reference proteome</keyword>
<dbReference type="SUPFAM" id="SSF56349">
    <property type="entry name" value="DNA breaking-rejoining enzymes"/>
    <property type="match status" value="1"/>
</dbReference>
<accession>A0ABS5ABQ7</accession>
<dbReference type="InterPro" id="IPR002104">
    <property type="entry name" value="Integrase_catalytic"/>
</dbReference>
<name>A0ABS5ABQ7_9PSEU</name>
<evidence type="ECO:0000259" key="3">
    <source>
        <dbReference type="PROSITE" id="PS51898"/>
    </source>
</evidence>
<dbReference type="CDD" id="cd01189">
    <property type="entry name" value="INT_ICEBs1_C_like"/>
    <property type="match status" value="1"/>
</dbReference>
<dbReference type="RefSeq" id="WP_086790117.1">
    <property type="nucleotide sequence ID" value="NZ_JAGIOO010000001.1"/>
</dbReference>
<dbReference type="Gene3D" id="1.10.150.130">
    <property type="match status" value="1"/>
</dbReference>
<evidence type="ECO:0000256" key="2">
    <source>
        <dbReference type="ARBA" id="ARBA00023172"/>
    </source>
</evidence>
<keyword evidence="2" id="KW-0233">DNA recombination</keyword>
<keyword evidence="1" id="KW-0238">DNA-binding</keyword>
<reference evidence="4 5" key="1">
    <citation type="submission" date="2021-03" db="EMBL/GenBank/DDBJ databases">
        <title>Sequencing the genomes of 1000 actinobacteria strains.</title>
        <authorList>
            <person name="Klenk H.-P."/>
        </authorList>
    </citation>
    <scope>NUCLEOTIDE SEQUENCE [LARGE SCALE GENOMIC DNA]</scope>
    <source>
        <strain evidence="4 5">DSM 44580</strain>
    </source>
</reference>
<dbReference type="EMBL" id="JAGIOO010000001">
    <property type="protein sequence ID" value="MBP2474022.1"/>
    <property type="molecule type" value="Genomic_DNA"/>
</dbReference>
<comment type="caution">
    <text evidence="4">The sequence shown here is derived from an EMBL/GenBank/DDBJ whole genome shotgun (WGS) entry which is preliminary data.</text>
</comment>
<dbReference type="Gene3D" id="1.10.443.10">
    <property type="entry name" value="Intergrase catalytic core"/>
    <property type="match status" value="1"/>
</dbReference>
<dbReference type="PANTHER" id="PTHR30349">
    <property type="entry name" value="PHAGE INTEGRASE-RELATED"/>
    <property type="match status" value="1"/>
</dbReference>
<dbReference type="InterPro" id="IPR050090">
    <property type="entry name" value="Tyrosine_recombinase_XerCD"/>
</dbReference>
<organism evidence="4 5">
    <name type="scientific">Crossiella equi</name>
    <dbReference type="NCBI Taxonomy" id="130796"/>
    <lineage>
        <taxon>Bacteria</taxon>
        <taxon>Bacillati</taxon>
        <taxon>Actinomycetota</taxon>
        <taxon>Actinomycetes</taxon>
        <taxon>Pseudonocardiales</taxon>
        <taxon>Pseudonocardiaceae</taxon>
        <taxon>Crossiella</taxon>
    </lineage>
</organism>
<protein>
    <submittedName>
        <fullName evidence="4">Integrase</fullName>
    </submittedName>
</protein>
<dbReference type="Pfam" id="PF00589">
    <property type="entry name" value="Phage_integrase"/>
    <property type="match status" value="1"/>
</dbReference>
<feature type="domain" description="Tyr recombinase" evidence="3">
    <location>
        <begin position="181"/>
        <end position="379"/>
    </location>
</feature>
<dbReference type="InterPro" id="IPR013762">
    <property type="entry name" value="Integrase-like_cat_sf"/>
</dbReference>
<sequence length="387" mass="42608">MGRPPLPIGTYGKIRHHQTKNGWRAIASFRDFDGVTRPVERVGRSKSAAERELKKALLERTQPAQTQVTGDTKFREVAELWMAEVGRQRKGTTYDTHRVHMDNHTLPGLGELRIREVTVGRVDAFLRACERKPSPRGGLLSANTVRSIRSTVSGPMSLAARYGATAANPVRDAGRIEGVRKKVRALTHEERQELLAKLDADQEAKGHDIPDLVRFMLGTGCRIGEAIAVQDDAVTWNARDAEIDICANIVRIKGKGLVRHEGKTFKSQRVLPLPGFVFVMLQVRRPVGVRPDTTLFPNTLGGWRDPHNTGARLREALRRAGFTWVTSHVFRKTAITILDEAGLTGREISGHAGHARVSTTTDIYMDRRAQGRGAADALDSAMGSGGA</sequence>